<proteinExistence type="predicted"/>
<dbReference type="WBParaSite" id="GPUH_0002676001-mRNA-1">
    <property type="protein sequence ID" value="GPUH_0002676001-mRNA-1"/>
    <property type="gene ID" value="GPUH_0002676001"/>
</dbReference>
<evidence type="ECO:0000313" key="1">
    <source>
        <dbReference type="WBParaSite" id="GPUH_0002676001-mRNA-1"/>
    </source>
</evidence>
<reference evidence="1" key="1">
    <citation type="submission" date="2016-06" db="UniProtKB">
        <authorList>
            <consortium name="WormBaseParasite"/>
        </authorList>
    </citation>
    <scope>IDENTIFICATION</scope>
</reference>
<sequence length="44" mass="4910">LESESVQDEQILATPIDLRTHSPKLMMAAESRKPMAVILLFVLS</sequence>
<accession>A0A183F0I9</accession>
<dbReference type="AlphaFoldDB" id="A0A183F0I9"/>
<protein>
    <submittedName>
        <fullName evidence="1">Transcriptional regulator</fullName>
    </submittedName>
</protein>
<name>A0A183F0I9_9BILA</name>
<organism evidence="1">
    <name type="scientific">Gongylonema pulchrum</name>
    <dbReference type="NCBI Taxonomy" id="637853"/>
    <lineage>
        <taxon>Eukaryota</taxon>
        <taxon>Metazoa</taxon>
        <taxon>Ecdysozoa</taxon>
        <taxon>Nematoda</taxon>
        <taxon>Chromadorea</taxon>
        <taxon>Rhabditida</taxon>
        <taxon>Spirurina</taxon>
        <taxon>Spiruromorpha</taxon>
        <taxon>Spiruroidea</taxon>
        <taxon>Gongylonematidae</taxon>
        <taxon>Gongylonema</taxon>
    </lineage>
</organism>